<feature type="region of interest" description="Disordered" evidence="1">
    <location>
        <begin position="93"/>
        <end position="146"/>
    </location>
</feature>
<dbReference type="EMBL" id="JAOPHQ010006298">
    <property type="protein sequence ID" value="KAK0132050.1"/>
    <property type="molecule type" value="Genomic_DNA"/>
</dbReference>
<proteinExistence type="predicted"/>
<dbReference type="GO" id="GO:0060090">
    <property type="term" value="F:molecular adaptor activity"/>
    <property type="evidence" value="ECO:0007669"/>
    <property type="project" value="TreeGrafter"/>
</dbReference>
<dbReference type="InterPro" id="IPR052593">
    <property type="entry name" value="MT-associated_AKAP9-binding"/>
</dbReference>
<dbReference type="Proteomes" id="UP001174136">
    <property type="component" value="Unassembled WGS sequence"/>
</dbReference>
<dbReference type="GO" id="GO:0007098">
    <property type="term" value="P:centrosome cycle"/>
    <property type="evidence" value="ECO:0007669"/>
    <property type="project" value="TreeGrafter"/>
</dbReference>
<dbReference type="AlphaFoldDB" id="A0AA47NNX7"/>
<comment type="caution">
    <text evidence="2">The sequence shown here is derived from an EMBL/GenBank/DDBJ whole genome shotgun (WGS) entry which is preliminary data.</text>
</comment>
<sequence length="146" mass="17140">MNVQQTVQETKLQKLLDHRYGWDLQYCLKVNLRLMMGYAATNIFIQGSEEQGQLASEVRFLWEQNQTLKEQLSQGSRDKHKENDKLREALARRTAKLEQSRAEGEALRQERGRLQDRLELSTQEHAQLQDALHSSREELHRYTSSS</sequence>
<evidence type="ECO:0000313" key="2">
    <source>
        <dbReference type="EMBL" id="KAK0132050.1"/>
    </source>
</evidence>
<name>A0AA47NNX7_MERPO</name>
<evidence type="ECO:0000256" key="1">
    <source>
        <dbReference type="SAM" id="MobiDB-lite"/>
    </source>
</evidence>
<dbReference type="GO" id="GO:0090063">
    <property type="term" value="P:positive regulation of microtubule nucleation"/>
    <property type="evidence" value="ECO:0007669"/>
    <property type="project" value="TreeGrafter"/>
</dbReference>
<reference evidence="2" key="1">
    <citation type="journal article" date="2023" name="Front. Mar. Sci.">
        <title>A new Merluccius polli reference genome to investigate the effects of global change in West African waters.</title>
        <authorList>
            <person name="Mateo J.L."/>
            <person name="Blanco-Fernandez C."/>
            <person name="Garcia-Vazquez E."/>
            <person name="Machado-Schiaffino G."/>
        </authorList>
    </citation>
    <scope>NUCLEOTIDE SEQUENCE</scope>
    <source>
        <strain evidence="2">C29</strain>
        <tissue evidence="2">Fin</tissue>
    </source>
</reference>
<feature type="compositionally biased region" description="Basic and acidic residues" evidence="1">
    <location>
        <begin position="93"/>
        <end position="119"/>
    </location>
</feature>
<organism evidence="2 3">
    <name type="scientific">Merluccius polli</name>
    <name type="common">Benguela hake</name>
    <name type="synonym">Merluccius cadenati</name>
    <dbReference type="NCBI Taxonomy" id="89951"/>
    <lineage>
        <taxon>Eukaryota</taxon>
        <taxon>Metazoa</taxon>
        <taxon>Chordata</taxon>
        <taxon>Craniata</taxon>
        <taxon>Vertebrata</taxon>
        <taxon>Euteleostomi</taxon>
        <taxon>Actinopterygii</taxon>
        <taxon>Neopterygii</taxon>
        <taxon>Teleostei</taxon>
        <taxon>Neoteleostei</taxon>
        <taxon>Acanthomorphata</taxon>
        <taxon>Zeiogadaria</taxon>
        <taxon>Gadariae</taxon>
        <taxon>Gadiformes</taxon>
        <taxon>Gadoidei</taxon>
        <taxon>Merlucciidae</taxon>
        <taxon>Merluccius</taxon>
    </lineage>
</organism>
<dbReference type="PANTHER" id="PTHR46501">
    <property type="entry name" value="MYOMEGALIN"/>
    <property type="match status" value="1"/>
</dbReference>
<accession>A0AA47NNX7</accession>
<keyword evidence="3" id="KW-1185">Reference proteome</keyword>
<feature type="compositionally biased region" description="Basic and acidic residues" evidence="1">
    <location>
        <begin position="133"/>
        <end position="146"/>
    </location>
</feature>
<protein>
    <submittedName>
        <fullName evidence="2">CDK5 regulatory subunit-associated protein 2</fullName>
    </submittedName>
</protein>
<dbReference type="GO" id="GO:0005813">
    <property type="term" value="C:centrosome"/>
    <property type="evidence" value="ECO:0007669"/>
    <property type="project" value="TreeGrafter"/>
</dbReference>
<dbReference type="PANTHER" id="PTHR46501:SF7">
    <property type="entry name" value="MYOMEGALIN ISOFORM X1"/>
    <property type="match status" value="1"/>
</dbReference>
<dbReference type="GO" id="GO:1903358">
    <property type="term" value="P:regulation of Golgi organization"/>
    <property type="evidence" value="ECO:0007669"/>
    <property type="project" value="TreeGrafter"/>
</dbReference>
<gene>
    <name evidence="2" type="primary">CDK5RAP2_1</name>
    <name evidence="2" type="ORF">N1851_033149</name>
</gene>
<dbReference type="GO" id="GO:0005794">
    <property type="term" value="C:Golgi apparatus"/>
    <property type="evidence" value="ECO:0007669"/>
    <property type="project" value="TreeGrafter"/>
</dbReference>
<evidence type="ECO:0000313" key="3">
    <source>
        <dbReference type="Proteomes" id="UP001174136"/>
    </source>
</evidence>